<comment type="subcellular location">
    <subcellularLocation>
        <location evidence="2">Cytoplasm</location>
    </subcellularLocation>
    <subcellularLocation>
        <location evidence="1">Endoplasmic reticulum</location>
    </subcellularLocation>
</comment>
<dbReference type="InterPro" id="IPR002347">
    <property type="entry name" value="SDR_fam"/>
</dbReference>
<dbReference type="FunFam" id="1.10.10.570:FF:000003">
    <property type="entry name" value="Vacuolar protein-sorting-associated protein 25"/>
    <property type="match status" value="1"/>
</dbReference>
<feature type="transmembrane region" description="Helical" evidence="17">
    <location>
        <begin position="297"/>
        <end position="315"/>
    </location>
</feature>
<dbReference type="GO" id="GO:0000166">
    <property type="term" value="F:nucleotide binding"/>
    <property type="evidence" value="ECO:0007669"/>
    <property type="project" value="UniProtKB-KW"/>
</dbReference>
<dbReference type="Proteomes" id="UP000708208">
    <property type="component" value="Unassembled WGS sequence"/>
</dbReference>
<dbReference type="CDD" id="cd08939">
    <property type="entry name" value="KDSR-like_SDR_c"/>
    <property type="match status" value="1"/>
</dbReference>
<keyword evidence="17" id="KW-0472">Membrane</keyword>
<keyword evidence="12" id="KW-0560">Oxidoreductase</keyword>
<evidence type="ECO:0000313" key="18">
    <source>
        <dbReference type="EMBL" id="CAG7838372.1"/>
    </source>
</evidence>
<keyword evidence="10" id="KW-0521">NADP</keyword>
<dbReference type="GO" id="GO:0047560">
    <property type="term" value="F:3-dehydrosphinganine reductase activity"/>
    <property type="evidence" value="ECO:0007669"/>
    <property type="project" value="UniProtKB-EC"/>
</dbReference>
<keyword evidence="13" id="KW-0443">Lipid metabolism</keyword>
<keyword evidence="17" id="KW-1133">Transmembrane helix</keyword>
<accession>A0A8J2LXE9</accession>
<gene>
    <name evidence="18" type="ORF">AFUS01_LOCUS47349</name>
</gene>
<evidence type="ECO:0000256" key="3">
    <source>
        <dbReference type="ARBA" id="ARBA00004760"/>
    </source>
</evidence>
<dbReference type="Pfam" id="PF05871">
    <property type="entry name" value="ESCRT-II"/>
    <property type="match status" value="1"/>
</dbReference>
<dbReference type="EC" id="1.1.1.102" evidence="14"/>
<dbReference type="OrthoDB" id="37659at2759"/>
<dbReference type="PROSITE" id="PS00061">
    <property type="entry name" value="ADH_SHORT"/>
    <property type="match status" value="1"/>
</dbReference>
<dbReference type="GO" id="GO:0005789">
    <property type="term" value="C:endoplasmic reticulum membrane"/>
    <property type="evidence" value="ECO:0007669"/>
    <property type="project" value="TreeGrafter"/>
</dbReference>
<comment type="caution">
    <text evidence="18">The sequence shown here is derived from an EMBL/GenBank/DDBJ whole genome shotgun (WGS) entry which is preliminary data.</text>
</comment>
<organism evidence="18 19">
    <name type="scientific">Allacma fusca</name>
    <dbReference type="NCBI Taxonomy" id="39272"/>
    <lineage>
        <taxon>Eukaryota</taxon>
        <taxon>Metazoa</taxon>
        <taxon>Ecdysozoa</taxon>
        <taxon>Arthropoda</taxon>
        <taxon>Hexapoda</taxon>
        <taxon>Collembola</taxon>
        <taxon>Symphypleona</taxon>
        <taxon>Sminthuridae</taxon>
        <taxon>Allacma</taxon>
    </lineage>
</organism>
<dbReference type="FunFam" id="3.40.50.720:FF:000165">
    <property type="entry name" value="3-ketodihydrosphingosine reductase"/>
    <property type="match status" value="1"/>
</dbReference>
<dbReference type="EMBL" id="CAJVCH010571728">
    <property type="protein sequence ID" value="CAG7838372.1"/>
    <property type="molecule type" value="Genomic_DNA"/>
</dbReference>
<feature type="transmembrane region" description="Helical" evidence="17">
    <location>
        <begin position="416"/>
        <end position="439"/>
    </location>
</feature>
<evidence type="ECO:0000256" key="11">
    <source>
        <dbReference type="ARBA" id="ARBA00022919"/>
    </source>
</evidence>
<comment type="catalytic activity">
    <reaction evidence="16">
        <text>sphinganine + NADP(+) = 3-oxosphinganine + NADPH + H(+)</text>
        <dbReference type="Rhea" id="RHEA:22640"/>
        <dbReference type="ChEBI" id="CHEBI:15378"/>
        <dbReference type="ChEBI" id="CHEBI:57783"/>
        <dbReference type="ChEBI" id="CHEBI:57817"/>
        <dbReference type="ChEBI" id="CHEBI:58299"/>
        <dbReference type="ChEBI" id="CHEBI:58349"/>
        <dbReference type="EC" id="1.1.1.102"/>
    </reaction>
    <physiologicalReaction direction="right-to-left" evidence="16">
        <dbReference type="Rhea" id="RHEA:22642"/>
    </physiologicalReaction>
</comment>
<evidence type="ECO:0000256" key="15">
    <source>
        <dbReference type="ARBA" id="ARBA00044737"/>
    </source>
</evidence>
<dbReference type="PANTHER" id="PTHR43550:SF3">
    <property type="entry name" value="3-KETODIHYDROSPHINGOSINE REDUCTASE"/>
    <property type="match status" value="1"/>
</dbReference>
<evidence type="ECO:0000256" key="10">
    <source>
        <dbReference type="ARBA" id="ARBA00022857"/>
    </source>
</evidence>
<evidence type="ECO:0000256" key="1">
    <source>
        <dbReference type="ARBA" id="ARBA00004240"/>
    </source>
</evidence>
<evidence type="ECO:0000256" key="16">
    <source>
        <dbReference type="ARBA" id="ARBA00048930"/>
    </source>
</evidence>
<evidence type="ECO:0000256" key="9">
    <source>
        <dbReference type="ARBA" id="ARBA00022824"/>
    </source>
</evidence>
<comment type="similarity">
    <text evidence="5">Belongs to the short-chain dehydrogenases/reductases (SDR) family.</text>
</comment>
<evidence type="ECO:0000256" key="6">
    <source>
        <dbReference type="ARBA" id="ARBA00017934"/>
    </source>
</evidence>
<keyword evidence="9" id="KW-0256">Endoplasmic reticulum</keyword>
<keyword evidence="7" id="KW-0963">Cytoplasm</keyword>
<dbReference type="GO" id="GO:0071985">
    <property type="term" value="P:multivesicular body sorting pathway"/>
    <property type="evidence" value="ECO:0007669"/>
    <property type="project" value="InterPro"/>
</dbReference>
<reference evidence="18" key="1">
    <citation type="submission" date="2021-06" db="EMBL/GenBank/DDBJ databases">
        <authorList>
            <person name="Hodson N. C."/>
            <person name="Mongue J. A."/>
            <person name="Jaron S. K."/>
        </authorList>
    </citation>
    <scope>NUCLEOTIDE SEQUENCE</scope>
</reference>
<evidence type="ECO:0000256" key="5">
    <source>
        <dbReference type="ARBA" id="ARBA00006484"/>
    </source>
</evidence>
<dbReference type="InterPro" id="IPR020904">
    <property type="entry name" value="Sc_DH/Rdtase_CS"/>
</dbReference>
<dbReference type="Pfam" id="PF00106">
    <property type="entry name" value="adh_short"/>
    <property type="match status" value="1"/>
</dbReference>
<evidence type="ECO:0000256" key="4">
    <source>
        <dbReference type="ARBA" id="ARBA00004991"/>
    </source>
</evidence>
<evidence type="ECO:0000256" key="17">
    <source>
        <dbReference type="SAM" id="Phobius"/>
    </source>
</evidence>
<evidence type="ECO:0000256" key="13">
    <source>
        <dbReference type="ARBA" id="ARBA00023098"/>
    </source>
</evidence>
<keyword evidence="8" id="KW-0547">Nucleotide-binding</keyword>
<evidence type="ECO:0000256" key="14">
    <source>
        <dbReference type="ARBA" id="ARBA00026112"/>
    </source>
</evidence>
<evidence type="ECO:0000256" key="12">
    <source>
        <dbReference type="ARBA" id="ARBA00023002"/>
    </source>
</evidence>
<comment type="pathway">
    <text evidence="3">Lipid metabolism; sphingolipid metabolism.</text>
</comment>
<comment type="pathway">
    <text evidence="4">Sphingolipid metabolism.</text>
</comment>
<comment type="function">
    <text evidence="15">Catalyzes the reduction of 3'-oxosphinganine (3-ketodihydrosphingosine/KDS) to sphinganine (dihydrosphingosine/DHS), the second step of de novo sphingolipid biosynthesis.</text>
</comment>
<keyword evidence="19" id="KW-1185">Reference proteome</keyword>
<dbReference type="InterPro" id="IPR008570">
    <property type="entry name" value="ESCRT-II_cplx_Vps25-sub"/>
</dbReference>
<dbReference type="GO" id="GO:0030148">
    <property type="term" value="P:sphingolipid biosynthetic process"/>
    <property type="evidence" value="ECO:0007669"/>
    <property type="project" value="InterPro"/>
</dbReference>
<dbReference type="PANTHER" id="PTHR43550">
    <property type="entry name" value="3-KETODIHYDROSPHINGOSINE REDUCTASE"/>
    <property type="match status" value="1"/>
</dbReference>
<keyword evidence="17" id="KW-0812">Transmembrane</keyword>
<dbReference type="InterPro" id="IPR045022">
    <property type="entry name" value="KDSR-like"/>
</dbReference>
<keyword evidence="11" id="KW-0746">Sphingolipid metabolism</keyword>
<evidence type="ECO:0000256" key="7">
    <source>
        <dbReference type="ARBA" id="ARBA00022490"/>
    </source>
</evidence>
<dbReference type="GO" id="GO:0000814">
    <property type="term" value="C:ESCRT II complex"/>
    <property type="evidence" value="ECO:0007669"/>
    <property type="project" value="InterPro"/>
</dbReference>
<name>A0A8J2LXE9_9HEXA</name>
<proteinExistence type="inferred from homology"/>
<dbReference type="GO" id="GO:0006666">
    <property type="term" value="P:3-keto-sphinganine metabolic process"/>
    <property type="evidence" value="ECO:0007669"/>
    <property type="project" value="InterPro"/>
</dbReference>
<dbReference type="AlphaFoldDB" id="A0A8J2LXE9"/>
<protein>
    <recommendedName>
        <fullName evidence="6">Vacuolar protein-sorting-associated protein 25</fullName>
        <ecNumber evidence="14">1.1.1.102</ecNumber>
    </recommendedName>
</protein>
<sequence length="458" mass="50760">MSTDFEWPTQYFFPPFFTIQPNQETRKLQLEIWSNLILKYCKHNKMFILDKSGNSIPLFNNSDISRQLSIPAVEIVLKDMAQKGLIEWTDAKEERCYVLWHSLAEWGDMIYSYANANGLGHSVATYFELVNPDEETEFKNMDYAMLTKILSALQAREKAELIDPDGITGGSSGIGKELAIIAAKRGANVTILARSVQKLEEASKEIRGHTKSNAQQINFFKADVTNYEETEGVITRCEVEVGPIDILVNCAGYSYPARLEDIPLKHVKGMMDINYMGSFHTVRSALPSMKSRRKGKIVIVSSIGGLVGLYGYTAYAASKFALRGFAEALQMEVKPFNIDVTMAFPPDTDTTGFAEENKTKPVETKLIGDTAGLSKPEEVAGSILDSALAGDFFSCCGFDANVSASMCAGMSPMSSVFILVLQTIFLGPLRLVALGYLYYFNRLVAKCAVEKEKQKKAE</sequence>
<evidence type="ECO:0000313" key="19">
    <source>
        <dbReference type="Proteomes" id="UP000708208"/>
    </source>
</evidence>
<evidence type="ECO:0000256" key="8">
    <source>
        <dbReference type="ARBA" id="ARBA00022741"/>
    </source>
</evidence>
<evidence type="ECO:0000256" key="2">
    <source>
        <dbReference type="ARBA" id="ARBA00004496"/>
    </source>
</evidence>